<accession>A0A346XSZ3</accession>
<keyword evidence="3" id="KW-1185">Reference proteome</keyword>
<dbReference type="InterPro" id="IPR037523">
    <property type="entry name" value="VOC_core"/>
</dbReference>
<dbReference type="CDD" id="cd07247">
    <property type="entry name" value="SgaA_N_like"/>
    <property type="match status" value="2"/>
</dbReference>
<dbReference type="RefSeq" id="WP_164709870.1">
    <property type="nucleotide sequence ID" value="NZ_CP031165.1"/>
</dbReference>
<dbReference type="Pfam" id="PF00903">
    <property type="entry name" value="Glyoxalase"/>
    <property type="match status" value="2"/>
</dbReference>
<dbReference type="PROSITE" id="PS51819">
    <property type="entry name" value="VOC"/>
    <property type="match status" value="2"/>
</dbReference>
<dbReference type="InterPro" id="IPR052164">
    <property type="entry name" value="Anthracycline_SecMetBiosynth"/>
</dbReference>
<dbReference type="SUPFAM" id="SSF54593">
    <property type="entry name" value="Glyoxalase/Bleomycin resistance protein/Dihydroxybiphenyl dioxygenase"/>
    <property type="match status" value="2"/>
</dbReference>
<evidence type="ECO:0000259" key="1">
    <source>
        <dbReference type="PROSITE" id="PS51819"/>
    </source>
</evidence>
<dbReference type="InterPro" id="IPR029068">
    <property type="entry name" value="Glyas_Bleomycin-R_OHBP_Dase"/>
</dbReference>
<keyword evidence="2" id="KW-0560">Oxidoreductase</keyword>
<evidence type="ECO:0000313" key="2">
    <source>
        <dbReference type="EMBL" id="AXV05340.1"/>
    </source>
</evidence>
<reference evidence="2 3" key="1">
    <citation type="submission" date="2018-09" db="EMBL/GenBank/DDBJ databases">
        <title>Complete genome sequence of Euzebya sp. DY32-46 isolated from seawater of Pacific Ocean.</title>
        <authorList>
            <person name="Xu L."/>
            <person name="Wu Y.-H."/>
            <person name="Xu X.-W."/>
        </authorList>
    </citation>
    <scope>NUCLEOTIDE SEQUENCE [LARGE SCALE GENOMIC DNA]</scope>
    <source>
        <strain evidence="2 3">DY32-46</strain>
    </source>
</reference>
<sequence>MPERSSYDHGTPSWIDLMTPDTDGAKAFYGGLFGWTAEDMDGPDGEYIYTNLYKDEKLVCGMGPLNDDMADMPPAWTSYINVDDAEQVAKSVETAGGQVLMPVMQVMEEGTMALFTDPAGAAFGVWQPANHKGAGIVNEPDTYSWNELMSRDIDASKAFYTQVFGWEYDEMDMETMTYSVVKGGHEDEGRAGLMPMPAEIPEQVPSYWGVYFTVADADATVARAKELGGSVMFGPDDTPVGRLAAIVDPQGGNFSIMQPSEPSKG</sequence>
<dbReference type="PANTHER" id="PTHR33993">
    <property type="entry name" value="GLYOXALASE-RELATED"/>
    <property type="match status" value="1"/>
</dbReference>
<dbReference type="PANTHER" id="PTHR33993:SF14">
    <property type="entry name" value="GB|AAF24581.1"/>
    <property type="match status" value="1"/>
</dbReference>
<dbReference type="Gene3D" id="3.10.180.10">
    <property type="entry name" value="2,3-Dihydroxybiphenyl 1,2-Dioxygenase, domain 1"/>
    <property type="match status" value="2"/>
</dbReference>
<gene>
    <name evidence="2" type="ORF">DVS28_a0638</name>
</gene>
<feature type="domain" description="VOC" evidence="1">
    <location>
        <begin position="11"/>
        <end position="128"/>
    </location>
</feature>
<evidence type="ECO:0000313" key="3">
    <source>
        <dbReference type="Proteomes" id="UP000264006"/>
    </source>
</evidence>
<dbReference type="GO" id="GO:0051213">
    <property type="term" value="F:dioxygenase activity"/>
    <property type="evidence" value="ECO:0007669"/>
    <property type="project" value="UniProtKB-KW"/>
</dbReference>
<keyword evidence="2" id="KW-0223">Dioxygenase</keyword>
<dbReference type="Proteomes" id="UP000264006">
    <property type="component" value="Chromosome"/>
</dbReference>
<dbReference type="InterPro" id="IPR004360">
    <property type="entry name" value="Glyas_Fos-R_dOase_dom"/>
</dbReference>
<dbReference type="KEGG" id="euz:DVS28_a0638"/>
<name>A0A346XSZ3_9ACTN</name>
<dbReference type="AlphaFoldDB" id="A0A346XSZ3"/>
<protein>
    <submittedName>
        <fullName evidence="2">Glyoxalase/bleomycin resistance protein/dioxygenase</fullName>
    </submittedName>
</protein>
<proteinExistence type="predicted"/>
<feature type="domain" description="VOC" evidence="1">
    <location>
        <begin position="142"/>
        <end position="259"/>
    </location>
</feature>
<dbReference type="EMBL" id="CP031165">
    <property type="protein sequence ID" value="AXV05340.1"/>
    <property type="molecule type" value="Genomic_DNA"/>
</dbReference>
<organism evidence="2 3">
    <name type="scientific">Euzebya pacifica</name>
    <dbReference type="NCBI Taxonomy" id="1608957"/>
    <lineage>
        <taxon>Bacteria</taxon>
        <taxon>Bacillati</taxon>
        <taxon>Actinomycetota</taxon>
        <taxon>Nitriliruptoria</taxon>
        <taxon>Euzebyales</taxon>
    </lineage>
</organism>